<evidence type="ECO:0000313" key="4">
    <source>
        <dbReference type="Proteomes" id="UP000035034"/>
    </source>
</evidence>
<dbReference type="Gene3D" id="1.10.510.10">
    <property type="entry name" value="Transferase(Phosphotransferase) domain 1"/>
    <property type="match status" value="1"/>
</dbReference>
<evidence type="ECO:0000256" key="1">
    <source>
        <dbReference type="SAM" id="MobiDB-lite"/>
    </source>
</evidence>
<feature type="transmembrane region" description="Helical" evidence="2">
    <location>
        <begin position="205"/>
        <end position="228"/>
    </location>
</feature>
<organism evidence="3 4">
    <name type="scientific">Gordonia effusa NBRC 100432</name>
    <dbReference type="NCBI Taxonomy" id="1077974"/>
    <lineage>
        <taxon>Bacteria</taxon>
        <taxon>Bacillati</taxon>
        <taxon>Actinomycetota</taxon>
        <taxon>Actinomycetes</taxon>
        <taxon>Mycobacteriales</taxon>
        <taxon>Gordoniaceae</taxon>
        <taxon>Gordonia</taxon>
    </lineage>
</organism>
<name>H0R1F2_9ACTN</name>
<dbReference type="OrthoDB" id="4560955at2"/>
<reference evidence="3 4" key="1">
    <citation type="submission" date="2011-12" db="EMBL/GenBank/DDBJ databases">
        <title>Whole genome shotgun sequence of Gordonia effusa NBRC 100432.</title>
        <authorList>
            <person name="Yoshida I."/>
            <person name="Takarada H."/>
            <person name="Hosoyama A."/>
            <person name="Tsuchikane K."/>
            <person name="Katsumata H."/>
            <person name="Yamazaki S."/>
            <person name="Fujita N."/>
        </authorList>
    </citation>
    <scope>NUCLEOTIDE SEQUENCE [LARGE SCALE GENOMIC DNA]</scope>
    <source>
        <strain evidence="3 4">NBRC 100432</strain>
    </source>
</reference>
<proteinExistence type="predicted"/>
<dbReference type="EMBL" id="BAEH01000069">
    <property type="protein sequence ID" value="GAB18903.1"/>
    <property type="molecule type" value="Genomic_DNA"/>
</dbReference>
<sequence>MIESTSHVRGTDRPTLARVIQLVDAYARELDRRAVNGQTSGRLAVSDVDRDPSGSATHDSPNASGDGVVYTAPEVLMGASAGPWSDQYALACVATQLLTGTDEVDVVGWRHGVLRQPKRHPIDVALLRATDPDPARRFTSSTEFAHALGGSKPSGPGWEQTTPPATTQRGPAFALVSFVVGLSLVCLRLIPVGHLGTLIFDSFPYSYLIIPLVFGMLGLAIGIVGCVGPRKMKSVTAVGIFLCALCVLYGGARLILVLTGS</sequence>
<evidence type="ECO:0000256" key="2">
    <source>
        <dbReference type="SAM" id="Phobius"/>
    </source>
</evidence>
<keyword evidence="2" id="KW-0812">Transmembrane</keyword>
<keyword evidence="4" id="KW-1185">Reference proteome</keyword>
<dbReference type="RefSeq" id="WP_007318239.1">
    <property type="nucleotide sequence ID" value="NZ_BAEH01000069.1"/>
</dbReference>
<protein>
    <recommendedName>
        <fullName evidence="5">Serine/threonine protein kinase</fullName>
    </recommendedName>
</protein>
<evidence type="ECO:0000313" key="3">
    <source>
        <dbReference type="EMBL" id="GAB18903.1"/>
    </source>
</evidence>
<dbReference type="SUPFAM" id="SSF56112">
    <property type="entry name" value="Protein kinase-like (PK-like)"/>
    <property type="match status" value="1"/>
</dbReference>
<feature type="compositionally biased region" description="Polar residues" evidence="1">
    <location>
        <begin position="54"/>
        <end position="63"/>
    </location>
</feature>
<feature type="transmembrane region" description="Helical" evidence="2">
    <location>
        <begin position="172"/>
        <end position="193"/>
    </location>
</feature>
<dbReference type="InterPro" id="IPR011009">
    <property type="entry name" value="Kinase-like_dom_sf"/>
</dbReference>
<dbReference type="STRING" id="1077974.GOEFS_069_00290"/>
<dbReference type="AlphaFoldDB" id="H0R1F2"/>
<keyword evidence="2" id="KW-0472">Membrane</keyword>
<dbReference type="Proteomes" id="UP000035034">
    <property type="component" value="Unassembled WGS sequence"/>
</dbReference>
<evidence type="ECO:0008006" key="5">
    <source>
        <dbReference type="Google" id="ProtNLM"/>
    </source>
</evidence>
<feature type="region of interest" description="Disordered" evidence="1">
    <location>
        <begin position="41"/>
        <end position="67"/>
    </location>
</feature>
<feature type="transmembrane region" description="Helical" evidence="2">
    <location>
        <begin position="235"/>
        <end position="256"/>
    </location>
</feature>
<accession>H0R1F2</accession>
<keyword evidence="2" id="KW-1133">Transmembrane helix</keyword>
<comment type="caution">
    <text evidence="3">The sequence shown here is derived from an EMBL/GenBank/DDBJ whole genome shotgun (WGS) entry which is preliminary data.</text>
</comment>
<gene>
    <name evidence="3" type="ORF">GOEFS_069_00290</name>
</gene>